<dbReference type="RefSeq" id="XP_009845710.1">
    <property type="nucleotide sequence ID" value="XM_009847408.1"/>
</dbReference>
<feature type="region of interest" description="Disordered" evidence="1">
    <location>
        <begin position="110"/>
        <end position="136"/>
    </location>
</feature>
<feature type="compositionally biased region" description="Basic residues" evidence="1">
    <location>
        <begin position="357"/>
        <end position="370"/>
    </location>
</feature>
<feature type="region of interest" description="Disordered" evidence="1">
    <location>
        <begin position="357"/>
        <end position="393"/>
    </location>
</feature>
<evidence type="ECO:0000313" key="2">
    <source>
        <dbReference type="EMBL" id="ETV64791.1"/>
    </source>
</evidence>
<dbReference type="GeneID" id="20820363"/>
<feature type="compositionally biased region" description="Polar residues" evidence="1">
    <location>
        <begin position="215"/>
        <end position="232"/>
    </location>
</feature>
<feature type="region of interest" description="Disordered" evidence="1">
    <location>
        <begin position="424"/>
        <end position="445"/>
    </location>
</feature>
<reference evidence="2" key="1">
    <citation type="submission" date="2013-12" db="EMBL/GenBank/DDBJ databases">
        <title>The Genome Sequence of Aphanomyces astaci APO3.</title>
        <authorList>
            <consortium name="The Broad Institute Genomics Platform"/>
            <person name="Russ C."/>
            <person name="Tyler B."/>
            <person name="van West P."/>
            <person name="Dieguez-Uribeondo J."/>
            <person name="Young S.K."/>
            <person name="Zeng Q."/>
            <person name="Gargeya S."/>
            <person name="Fitzgerald M."/>
            <person name="Abouelleil A."/>
            <person name="Alvarado L."/>
            <person name="Chapman S.B."/>
            <person name="Gainer-Dewar J."/>
            <person name="Goldberg J."/>
            <person name="Griggs A."/>
            <person name="Gujja S."/>
            <person name="Hansen M."/>
            <person name="Howarth C."/>
            <person name="Imamovic A."/>
            <person name="Ireland A."/>
            <person name="Larimer J."/>
            <person name="McCowan C."/>
            <person name="Murphy C."/>
            <person name="Pearson M."/>
            <person name="Poon T.W."/>
            <person name="Priest M."/>
            <person name="Roberts A."/>
            <person name="Saif S."/>
            <person name="Shea T."/>
            <person name="Sykes S."/>
            <person name="Wortman J."/>
            <person name="Nusbaum C."/>
            <person name="Birren B."/>
        </authorList>
    </citation>
    <scope>NUCLEOTIDE SEQUENCE [LARGE SCALE GENOMIC DNA]</scope>
    <source>
        <strain evidence="2">APO3</strain>
    </source>
</reference>
<feature type="compositionally biased region" description="Basic and acidic residues" evidence="1">
    <location>
        <begin position="8"/>
        <end position="24"/>
    </location>
</feature>
<proteinExistence type="predicted"/>
<organism evidence="2">
    <name type="scientific">Aphanomyces astaci</name>
    <name type="common">Crayfish plague agent</name>
    <dbReference type="NCBI Taxonomy" id="112090"/>
    <lineage>
        <taxon>Eukaryota</taxon>
        <taxon>Sar</taxon>
        <taxon>Stramenopiles</taxon>
        <taxon>Oomycota</taxon>
        <taxon>Saprolegniomycetes</taxon>
        <taxon>Saprolegniales</taxon>
        <taxon>Verrucalvaceae</taxon>
        <taxon>Aphanomyces</taxon>
    </lineage>
</organism>
<feature type="region of interest" description="Disordered" evidence="1">
    <location>
        <begin position="1"/>
        <end position="30"/>
    </location>
</feature>
<sequence length="445" mass="49721">MEMQSGSRRPETHHPHPTDDHDPSSARPKTTTAIVLTPTTTDPHGYLFITRNGIATPTLVPATGKIRTPLQTSSSEPESDSDTTHPMAAIPLTARQLRTKLAAGKFLARRDRIRSHQAAPRPKDQHPCPSRLVSDTTNTILPPLTYSHLYTNPSALDPLESNPNGLPHLVTRPYGPPNVPQQLQPSQPHLPPTSFHKAPPRRARSPRHGDEHRTPITQQEPHTKRANLSTPYHHSHSLPHTLPYHCLSTSSDHCQVATNQLHHSSHKSYHSNTHMHHPMAHELPSHLILSMSHHGYVLPPGHTIAQMSHSQQTHHQNHLAPFSQKFRKPSPCAFTTMSTLHNQAHLTCTHALTHPPLAHHHPRTPGHYHIHNPPDKRHPRPANGNNGPGRVRDHFLHQLKYPPISEVEPDLNLAHPSFQLPSSKRHHAMLYPPTPSYQPGALDPT</sequence>
<accession>W4FD77</accession>
<feature type="region of interest" description="Disordered" evidence="1">
    <location>
        <begin position="61"/>
        <end position="86"/>
    </location>
</feature>
<name>W4FD77_APHAT</name>
<feature type="region of interest" description="Disordered" evidence="1">
    <location>
        <begin position="155"/>
        <end position="237"/>
    </location>
</feature>
<protein>
    <submittedName>
        <fullName evidence="2">Uncharacterized protein</fullName>
    </submittedName>
</protein>
<dbReference type="VEuPathDB" id="FungiDB:H257_18367"/>
<evidence type="ECO:0000256" key="1">
    <source>
        <dbReference type="SAM" id="MobiDB-lite"/>
    </source>
</evidence>
<dbReference type="AlphaFoldDB" id="W4FD77"/>
<dbReference type="EMBL" id="KI913271">
    <property type="protein sequence ID" value="ETV64791.1"/>
    <property type="molecule type" value="Genomic_DNA"/>
</dbReference>
<gene>
    <name evidence="2" type="ORF">H257_18367</name>
</gene>